<sequence>MESPQRPSSRTSSSQNRAKKRAPSSRHRRDDSDGDVTPPEGSNTDDTTDGDSSWPQYTWLVKPPRGKRYGLDDQNERMRAVIQEALNSIHTDLCFVNAFPSFADKTRMVSKALVTAAQKLGYRSIRGRLEAPGQRQWFKNLSGIVFNRISTFRTKVKAAAVLHFTSYLGIKPRDKAAVAKWIADDSFIYPGSTEGYRSPVIKAVIAEAFFSKGNAIGSQNPEMFPSSRTDLPDEKEIPAPMVALAATAILCALESYKEGYFEKCPFTASKYKSAYESHLGSLLHLRKNGLAAYHFLMHELYNDAQ</sequence>
<keyword evidence="4" id="KW-1185">Reference proteome</keyword>
<feature type="compositionally biased region" description="Low complexity" evidence="1">
    <location>
        <begin position="1"/>
        <end position="15"/>
    </location>
</feature>
<dbReference type="eggNOG" id="ENOG502SUXQ">
    <property type="taxonomic scope" value="Eukaryota"/>
</dbReference>
<dbReference type="Proteomes" id="UP000054196">
    <property type="component" value="Unassembled WGS sequence"/>
</dbReference>
<evidence type="ECO:0000256" key="1">
    <source>
        <dbReference type="SAM" id="MobiDB-lite"/>
    </source>
</evidence>
<dbReference type="Pfam" id="PF20149">
    <property type="entry name" value="DUF6532"/>
    <property type="match status" value="1"/>
</dbReference>
<feature type="compositionally biased region" description="Low complexity" evidence="1">
    <location>
        <begin position="41"/>
        <end position="53"/>
    </location>
</feature>
<evidence type="ECO:0000313" key="3">
    <source>
        <dbReference type="EMBL" id="EIN04774.1"/>
    </source>
</evidence>
<proteinExistence type="predicted"/>
<dbReference type="GeneID" id="18885600"/>
<dbReference type="AlphaFoldDB" id="R7S4K5"/>
<name>R7S4K5_PUNST</name>
<feature type="compositionally biased region" description="Basic residues" evidence="1">
    <location>
        <begin position="17"/>
        <end position="27"/>
    </location>
</feature>
<dbReference type="OMA" id="EFYISSH"/>
<dbReference type="RefSeq" id="XP_007388167.1">
    <property type="nucleotide sequence ID" value="XM_007388105.1"/>
</dbReference>
<dbReference type="EMBL" id="JH687553">
    <property type="protein sequence ID" value="EIN04774.1"/>
    <property type="molecule type" value="Genomic_DNA"/>
</dbReference>
<accession>R7S4K5</accession>
<dbReference type="HOGENOM" id="CLU_912583_0_0_1"/>
<protein>
    <recommendedName>
        <fullName evidence="2">DUF6532 domain-containing protein</fullName>
    </recommendedName>
</protein>
<organism evidence="3 4">
    <name type="scientific">Punctularia strigosozonata (strain HHB-11173)</name>
    <name type="common">White-rot fungus</name>
    <dbReference type="NCBI Taxonomy" id="741275"/>
    <lineage>
        <taxon>Eukaryota</taxon>
        <taxon>Fungi</taxon>
        <taxon>Dikarya</taxon>
        <taxon>Basidiomycota</taxon>
        <taxon>Agaricomycotina</taxon>
        <taxon>Agaricomycetes</taxon>
        <taxon>Corticiales</taxon>
        <taxon>Punctulariaceae</taxon>
        <taxon>Punctularia</taxon>
    </lineage>
</organism>
<dbReference type="OrthoDB" id="3225557at2759"/>
<gene>
    <name evidence="3" type="ORF">PUNSTDRAFT_75770</name>
</gene>
<evidence type="ECO:0000313" key="4">
    <source>
        <dbReference type="Proteomes" id="UP000054196"/>
    </source>
</evidence>
<reference evidence="4" key="1">
    <citation type="journal article" date="2012" name="Science">
        <title>The Paleozoic origin of enzymatic lignin decomposition reconstructed from 31 fungal genomes.</title>
        <authorList>
            <person name="Floudas D."/>
            <person name="Binder M."/>
            <person name="Riley R."/>
            <person name="Barry K."/>
            <person name="Blanchette R.A."/>
            <person name="Henrissat B."/>
            <person name="Martinez A.T."/>
            <person name="Otillar R."/>
            <person name="Spatafora J.W."/>
            <person name="Yadav J.S."/>
            <person name="Aerts A."/>
            <person name="Benoit I."/>
            <person name="Boyd A."/>
            <person name="Carlson A."/>
            <person name="Copeland A."/>
            <person name="Coutinho P.M."/>
            <person name="de Vries R.P."/>
            <person name="Ferreira P."/>
            <person name="Findley K."/>
            <person name="Foster B."/>
            <person name="Gaskell J."/>
            <person name="Glotzer D."/>
            <person name="Gorecki P."/>
            <person name="Heitman J."/>
            <person name="Hesse C."/>
            <person name="Hori C."/>
            <person name="Igarashi K."/>
            <person name="Jurgens J.A."/>
            <person name="Kallen N."/>
            <person name="Kersten P."/>
            <person name="Kohler A."/>
            <person name="Kuees U."/>
            <person name="Kumar T.K.A."/>
            <person name="Kuo A."/>
            <person name="LaButti K."/>
            <person name="Larrondo L.F."/>
            <person name="Lindquist E."/>
            <person name="Ling A."/>
            <person name="Lombard V."/>
            <person name="Lucas S."/>
            <person name="Lundell T."/>
            <person name="Martin R."/>
            <person name="McLaughlin D.J."/>
            <person name="Morgenstern I."/>
            <person name="Morin E."/>
            <person name="Murat C."/>
            <person name="Nagy L.G."/>
            <person name="Nolan M."/>
            <person name="Ohm R.A."/>
            <person name="Patyshakuliyeva A."/>
            <person name="Rokas A."/>
            <person name="Ruiz-Duenas F.J."/>
            <person name="Sabat G."/>
            <person name="Salamov A."/>
            <person name="Samejima M."/>
            <person name="Schmutz J."/>
            <person name="Slot J.C."/>
            <person name="St John F."/>
            <person name="Stenlid J."/>
            <person name="Sun H."/>
            <person name="Sun S."/>
            <person name="Syed K."/>
            <person name="Tsang A."/>
            <person name="Wiebenga A."/>
            <person name="Young D."/>
            <person name="Pisabarro A."/>
            <person name="Eastwood D.C."/>
            <person name="Martin F."/>
            <person name="Cullen D."/>
            <person name="Grigoriev I.V."/>
            <person name="Hibbett D.S."/>
        </authorList>
    </citation>
    <scope>NUCLEOTIDE SEQUENCE [LARGE SCALE GENOMIC DNA]</scope>
    <source>
        <strain evidence="4">HHB-11173 SS5</strain>
    </source>
</reference>
<dbReference type="InterPro" id="IPR045341">
    <property type="entry name" value="DUF6532"/>
</dbReference>
<feature type="region of interest" description="Disordered" evidence="1">
    <location>
        <begin position="1"/>
        <end position="60"/>
    </location>
</feature>
<dbReference type="KEGG" id="psq:PUNSTDRAFT_75770"/>
<evidence type="ECO:0000259" key="2">
    <source>
        <dbReference type="Pfam" id="PF20149"/>
    </source>
</evidence>
<feature type="domain" description="DUF6532" evidence="2">
    <location>
        <begin position="86"/>
        <end position="283"/>
    </location>
</feature>